<gene>
    <name evidence="2" type="ORF">SODALDRAFT_326557</name>
</gene>
<feature type="compositionally biased region" description="Low complexity" evidence="1">
    <location>
        <begin position="81"/>
        <end position="90"/>
    </location>
</feature>
<dbReference type="STRING" id="1314773.A0A3N2Q6H7"/>
<feature type="compositionally biased region" description="Low complexity" evidence="1">
    <location>
        <begin position="47"/>
        <end position="62"/>
    </location>
</feature>
<dbReference type="Proteomes" id="UP000272025">
    <property type="component" value="Unassembled WGS sequence"/>
</dbReference>
<feature type="compositionally biased region" description="Polar residues" evidence="1">
    <location>
        <begin position="25"/>
        <end position="39"/>
    </location>
</feature>
<dbReference type="AlphaFoldDB" id="A0A3N2Q6H7"/>
<organism evidence="2 3">
    <name type="scientific">Sodiomyces alkalinus (strain CBS 110278 / VKM F-3762 / F11)</name>
    <name type="common">Alkaliphilic filamentous fungus</name>
    <dbReference type="NCBI Taxonomy" id="1314773"/>
    <lineage>
        <taxon>Eukaryota</taxon>
        <taxon>Fungi</taxon>
        <taxon>Dikarya</taxon>
        <taxon>Ascomycota</taxon>
        <taxon>Pezizomycotina</taxon>
        <taxon>Sordariomycetes</taxon>
        <taxon>Hypocreomycetidae</taxon>
        <taxon>Glomerellales</taxon>
        <taxon>Plectosphaerellaceae</taxon>
        <taxon>Sodiomyces</taxon>
    </lineage>
</organism>
<feature type="region of interest" description="Disordered" evidence="1">
    <location>
        <begin position="1"/>
        <end position="113"/>
    </location>
</feature>
<proteinExistence type="predicted"/>
<accession>A0A3N2Q6H7</accession>
<evidence type="ECO:0000313" key="2">
    <source>
        <dbReference type="EMBL" id="ROT42393.1"/>
    </source>
</evidence>
<keyword evidence="3" id="KW-1185">Reference proteome</keyword>
<evidence type="ECO:0000256" key="1">
    <source>
        <dbReference type="SAM" id="MobiDB-lite"/>
    </source>
</evidence>
<evidence type="ECO:0000313" key="3">
    <source>
        <dbReference type="Proteomes" id="UP000272025"/>
    </source>
</evidence>
<dbReference type="OrthoDB" id="2590867at2759"/>
<reference evidence="2 3" key="1">
    <citation type="journal article" date="2018" name="Mol. Ecol.">
        <title>The obligate alkalophilic soda-lake fungus Sodiomyces alkalinus has shifted to a protein diet.</title>
        <authorList>
            <person name="Grum-Grzhimaylo A.A."/>
            <person name="Falkoski D.L."/>
            <person name="van den Heuvel J."/>
            <person name="Valero-Jimenez C.A."/>
            <person name="Min B."/>
            <person name="Choi I.G."/>
            <person name="Lipzen A."/>
            <person name="Daum C.G."/>
            <person name="Aanen D.K."/>
            <person name="Tsang A."/>
            <person name="Henrissat B."/>
            <person name="Bilanenko E.N."/>
            <person name="de Vries R.P."/>
            <person name="van Kan J.A.L."/>
            <person name="Grigoriev I.V."/>
            <person name="Debets A.J.M."/>
        </authorList>
    </citation>
    <scope>NUCLEOTIDE SEQUENCE [LARGE SCALE GENOMIC DNA]</scope>
    <source>
        <strain evidence="2 3">F11</strain>
    </source>
</reference>
<sequence length="173" mass="17743">MASENPTYYNNNRTGAPVQAGYENPATTDSSLNAATNPNAAKYQPPTAGAETSAATTATAGESRFDPTTPAEGTTSGHGIPPSSAAAPAAGTNTTTSDTAAGRRQSRGFTDTVKGAMAQGHGLGEAARGSFNAKVDELMGDETGRQKDQAVVAGGKREFTNKEFERKGWDKAL</sequence>
<dbReference type="RefSeq" id="XP_028470199.1">
    <property type="nucleotide sequence ID" value="XM_028610197.1"/>
</dbReference>
<dbReference type="GeneID" id="39578675"/>
<dbReference type="EMBL" id="ML119051">
    <property type="protein sequence ID" value="ROT42393.1"/>
    <property type="molecule type" value="Genomic_DNA"/>
</dbReference>
<feature type="compositionally biased region" description="Polar residues" evidence="1">
    <location>
        <begin position="1"/>
        <end position="14"/>
    </location>
</feature>
<protein>
    <submittedName>
        <fullName evidence="2">Uncharacterized protein</fullName>
    </submittedName>
</protein>
<name>A0A3N2Q6H7_SODAK</name>